<evidence type="ECO:0000313" key="3">
    <source>
        <dbReference type="Proteomes" id="UP000233387"/>
    </source>
</evidence>
<dbReference type="AlphaFoldDB" id="A0A2N3IIJ4"/>
<dbReference type="Proteomes" id="UP000233387">
    <property type="component" value="Unassembled WGS sequence"/>
</dbReference>
<feature type="chain" id="PRO_5014729720" evidence="1">
    <location>
        <begin position="22"/>
        <end position="185"/>
    </location>
</feature>
<comment type="caution">
    <text evidence="2">The sequence shown here is derived from an EMBL/GenBank/DDBJ whole genome shotgun (WGS) entry which is preliminary data.</text>
</comment>
<proteinExistence type="predicted"/>
<keyword evidence="3" id="KW-1185">Reference proteome</keyword>
<dbReference type="EMBL" id="NKXO01000010">
    <property type="protein sequence ID" value="PKQ70116.1"/>
    <property type="molecule type" value="Genomic_DNA"/>
</dbReference>
<name>A0A2N3IIJ4_9BACT</name>
<reference evidence="2 3" key="1">
    <citation type="submission" date="2017-06" db="EMBL/GenBank/DDBJ databases">
        <title>Raineya orbicola gen. nov., sp. nov. a slightly thermophilic bacterium of the phylum Bacteroidetes and the description of Raineyaceae fam. nov.</title>
        <authorList>
            <person name="Albuquerque L."/>
            <person name="Polonia A.R.M."/>
            <person name="Barroso C."/>
            <person name="Froufe H.J.C."/>
            <person name="Lage O."/>
            <person name="Lobo-Da-Cunha A."/>
            <person name="Egas C."/>
            <person name="Da Costa M.S."/>
        </authorList>
    </citation>
    <scope>NUCLEOTIDE SEQUENCE [LARGE SCALE GENOMIC DNA]</scope>
    <source>
        <strain evidence="2 3">SPSPC-11</strain>
    </source>
</reference>
<gene>
    <name evidence="2" type="ORF">Rain11_0776</name>
</gene>
<protein>
    <submittedName>
        <fullName evidence="2">Uncharacterized protein</fullName>
    </submittedName>
</protein>
<dbReference type="RefSeq" id="WP_101358040.1">
    <property type="nucleotide sequence ID" value="NZ_NKXO01000010.1"/>
</dbReference>
<organism evidence="2 3">
    <name type="scientific">Raineya orbicola</name>
    <dbReference type="NCBI Taxonomy" id="2016530"/>
    <lineage>
        <taxon>Bacteria</taxon>
        <taxon>Pseudomonadati</taxon>
        <taxon>Bacteroidota</taxon>
        <taxon>Cytophagia</taxon>
        <taxon>Cytophagales</taxon>
        <taxon>Raineyaceae</taxon>
        <taxon>Raineya</taxon>
    </lineage>
</organism>
<evidence type="ECO:0000256" key="1">
    <source>
        <dbReference type="SAM" id="SignalP"/>
    </source>
</evidence>
<feature type="signal peptide" evidence="1">
    <location>
        <begin position="1"/>
        <end position="21"/>
    </location>
</feature>
<sequence length="185" mass="21698">MRIFRFIIISSFCFISSKIFAQNWYNNPTFTINGETYKVKALVDNQGEGIIFVENLNNKCGKFPYQRTSNYEEMATRCTALDVVDVKYLMLKIREIVNNIFSLEERIAIIQNESYFRVIPRVTYENKVEVRFEFRPNSIITPMQIYTMDMALRQIPISFNPRGYCAMIDLKCIEATGVFCPKIDE</sequence>
<evidence type="ECO:0000313" key="2">
    <source>
        <dbReference type="EMBL" id="PKQ70116.1"/>
    </source>
</evidence>
<keyword evidence="1" id="KW-0732">Signal</keyword>
<accession>A0A2N3IIJ4</accession>